<sequence length="354" mass="39456">MSASKEGDQPEIGAADDIGEIVVDLKYKVDEEAEAKVDNEALEVQGLPETESKVSMVNVVVLSIMISALISVLIGSTAFSYVKKGSSTLNLAISMCQQSLPNKQLNASPDVACNTAHIFQHIPSSWNWIKAPWHSKLSSFQKSSSYCLIGLQASTEDEVQEKRGATDSVCQQPLLTKNLSASSMPASTTQNFHCEMKSLQNSSFYQTQGLNESYEAERQEKGGSERTFEESPWLQLTPQWDYSYGSFTTTEKSIIKNGHGDAEELATLQPHHLYGNFTEDEKISIKNGSADDELISPQWARHLYGSFTTQEMYPIKNRHRDDEEAVTPQPYHLYGNFTTDEKTSNQECAAVKWR</sequence>
<keyword evidence="1" id="KW-0812">Transmembrane</keyword>
<dbReference type="PANTHER" id="PTHR34775:SF4">
    <property type="entry name" value="TRANSMEMBRANE PROTEIN"/>
    <property type="match status" value="1"/>
</dbReference>
<dbReference type="PANTHER" id="PTHR34775">
    <property type="entry name" value="TRANSMEMBRANE PROTEIN"/>
    <property type="match status" value="1"/>
</dbReference>
<protein>
    <submittedName>
        <fullName evidence="2">Uncharacterized protein</fullName>
    </submittedName>
</protein>
<keyword evidence="3" id="KW-1185">Reference proteome</keyword>
<dbReference type="EMBL" id="PDCK01000044">
    <property type="protein sequence ID" value="PRQ22227.1"/>
    <property type="molecule type" value="Genomic_DNA"/>
</dbReference>
<dbReference type="Proteomes" id="UP000238479">
    <property type="component" value="Chromosome 6"/>
</dbReference>
<gene>
    <name evidence="2" type="ORF">RchiOBHm_Chr6g0247941</name>
</gene>
<reference evidence="2 3" key="1">
    <citation type="journal article" date="2018" name="Nat. Genet.">
        <title>The Rosa genome provides new insights in the design of modern roses.</title>
        <authorList>
            <person name="Bendahmane M."/>
        </authorList>
    </citation>
    <scope>NUCLEOTIDE SEQUENCE [LARGE SCALE GENOMIC DNA]</scope>
    <source>
        <strain evidence="3">cv. Old Blush</strain>
    </source>
</reference>
<dbReference type="AlphaFoldDB" id="A0A2P6PJX1"/>
<dbReference type="Gramene" id="PRQ22227">
    <property type="protein sequence ID" value="PRQ22227"/>
    <property type="gene ID" value="RchiOBHm_Chr6g0247941"/>
</dbReference>
<keyword evidence="1" id="KW-1133">Transmembrane helix</keyword>
<keyword evidence="1" id="KW-0472">Membrane</keyword>
<dbReference type="STRING" id="74649.A0A2P6PJX1"/>
<feature type="transmembrane region" description="Helical" evidence="1">
    <location>
        <begin position="59"/>
        <end position="82"/>
    </location>
</feature>
<evidence type="ECO:0000313" key="3">
    <source>
        <dbReference type="Proteomes" id="UP000238479"/>
    </source>
</evidence>
<accession>A0A2P6PJX1</accession>
<evidence type="ECO:0000256" key="1">
    <source>
        <dbReference type="SAM" id="Phobius"/>
    </source>
</evidence>
<evidence type="ECO:0000313" key="2">
    <source>
        <dbReference type="EMBL" id="PRQ22227.1"/>
    </source>
</evidence>
<organism evidence="2 3">
    <name type="scientific">Rosa chinensis</name>
    <name type="common">China rose</name>
    <dbReference type="NCBI Taxonomy" id="74649"/>
    <lineage>
        <taxon>Eukaryota</taxon>
        <taxon>Viridiplantae</taxon>
        <taxon>Streptophyta</taxon>
        <taxon>Embryophyta</taxon>
        <taxon>Tracheophyta</taxon>
        <taxon>Spermatophyta</taxon>
        <taxon>Magnoliopsida</taxon>
        <taxon>eudicotyledons</taxon>
        <taxon>Gunneridae</taxon>
        <taxon>Pentapetalae</taxon>
        <taxon>rosids</taxon>
        <taxon>fabids</taxon>
        <taxon>Rosales</taxon>
        <taxon>Rosaceae</taxon>
        <taxon>Rosoideae</taxon>
        <taxon>Rosoideae incertae sedis</taxon>
        <taxon>Rosa</taxon>
    </lineage>
</organism>
<name>A0A2P6PJX1_ROSCH</name>
<comment type="caution">
    <text evidence="2">The sequence shown here is derived from an EMBL/GenBank/DDBJ whole genome shotgun (WGS) entry which is preliminary data.</text>
</comment>
<proteinExistence type="predicted"/>